<dbReference type="GeneID" id="63742222"/>
<sequence length="479" mass="51757">MNYPPGTPAHAILPVNVQSTSKQPVADKALHEATCKNNGSTQQPRETTAGQDIQKNHKRPYTARASFLLPRRSSTTSKDKQRSRRPDMDLHHDPSSAGMTGQSSASSNRHHHPPTVSAAGYSSSPFAAWRRGSTSVSPGTESAPLTAADAVVGLLAASCQAQCDLDELNTSPMGGTAPLTRLLAKVKSFKTTAQLLHKFLRRVEAGTLAHRDRPALVDLDVLVTVLTASILTVSELESRLDALLVQANELGLGIDEVVPHCSKSLAKDANRIAMVDFILTQLLNLLQVSSHQDAARHQAQAALAVMDMLQADANLASRMRQLQDTANGLQLVSQERRAQTASRSPPSYSLPASRGNDELPSYDQALDDDSVTIQPRDWSVYSGLNLGDISTLSRISLPLILGEIKDAYYYTQQYAQSVREGLIALEQGRSPHKSKSLARVLGIREGSSREHNSRPSDHGGLTHRLALMVARGNLLAPSH</sequence>
<feature type="compositionally biased region" description="Basic and acidic residues" evidence="1">
    <location>
        <begin position="77"/>
        <end position="94"/>
    </location>
</feature>
<evidence type="ECO:0000313" key="3">
    <source>
        <dbReference type="Proteomes" id="UP000030816"/>
    </source>
</evidence>
<proteinExistence type="predicted"/>
<dbReference type="HOGENOM" id="CLU_565087_0_0_1"/>
<keyword evidence="3" id="KW-1185">Reference proteome</keyword>
<gene>
    <name evidence="2" type="ORF">MAM_07767</name>
</gene>
<dbReference type="STRING" id="1081103.A0A0B2WK99"/>
<dbReference type="OrthoDB" id="4941039at2759"/>
<feature type="compositionally biased region" description="Polar residues" evidence="1">
    <location>
        <begin position="333"/>
        <end position="347"/>
    </location>
</feature>
<feature type="region of interest" description="Disordered" evidence="1">
    <location>
        <begin position="31"/>
        <end position="122"/>
    </location>
</feature>
<accession>A0A0B2WK99</accession>
<dbReference type="AlphaFoldDB" id="A0A0B2WK99"/>
<reference evidence="2 3" key="1">
    <citation type="journal article" date="2014" name="Proc. Natl. Acad. Sci. U.S.A.">
        <title>Trajectory and genomic determinants of fungal-pathogen speciation and host adaptation.</title>
        <authorList>
            <person name="Hu X."/>
            <person name="Xiao G."/>
            <person name="Zheng P."/>
            <person name="Shang Y."/>
            <person name="Su Y."/>
            <person name="Zhang X."/>
            <person name="Liu X."/>
            <person name="Zhan S."/>
            <person name="St Leger R.J."/>
            <person name="Wang C."/>
        </authorList>
    </citation>
    <scope>NUCLEOTIDE SEQUENCE [LARGE SCALE GENOMIC DNA]</scope>
    <source>
        <strain evidence="2 3">ARSEF 1941</strain>
    </source>
</reference>
<feature type="compositionally biased region" description="Polar residues" evidence="1">
    <location>
        <begin position="35"/>
        <end position="53"/>
    </location>
</feature>
<evidence type="ECO:0000313" key="2">
    <source>
        <dbReference type="EMBL" id="KHN94338.1"/>
    </source>
</evidence>
<feature type="compositionally biased region" description="Polar residues" evidence="1">
    <location>
        <begin position="97"/>
        <end position="107"/>
    </location>
</feature>
<dbReference type="EMBL" id="AZHE01000036">
    <property type="protein sequence ID" value="KHN94338.1"/>
    <property type="molecule type" value="Genomic_DNA"/>
</dbReference>
<protein>
    <submittedName>
        <fullName evidence="2">Uncharacterized protein</fullName>
    </submittedName>
</protein>
<comment type="caution">
    <text evidence="2">The sequence shown here is derived from an EMBL/GenBank/DDBJ whole genome shotgun (WGS) entry which is preliminary data.</text>
</comment>
<organism evidence="2 3">
    <name type="scientific">Metarhizium album (strain ARSEF 1941)</name>
    <dbReference type="NCBI Taxonomy" id="1081103"/>
    <lineage>
        <taxon>Eukaryota</taxon>
        <taxon>Fungi</taxon>
        <taxon>Dikarya</taxon>
        <taxon>Ascomycota</taxon>
        <taxon>Pezizomycotina</taxon>
        <taxon>Sordariomycetes</taxon>
        <taxon>Hypocreomycetidae</taxon>
        <taxon>Hypocreales</taxon>
        <taxon>Clavicipitaceae</taxon>
        <taxon>Metarhizium</taxon>
    </lineage>
</organism>
<feature type="region of interest" description="Disordered" evidence="1">
    <location>
        <begin position="333"/>
        <end position="364"/>
    </location>
</feature>
<dbReference type="RefSeq" id="XP_040675404.1">
    <property type="nucleotide sequence ID" value="XM_040826565.1"/>
</dbReference>
<dbReference type="Proteomes" id="UP000030816">
    <property type="component" value="Unassembled WGS sequence"/>
</dbReference>
<name>A0A0B2WK99_METAS</name>
<evidence type="ECO:0000256" key="1">
    <source>
        <dbReference type="SAM" id="MobiDB-lite"/>
    </source>
</evidence>